<accession>A0A090GKI2</accession>
<sequence>MKEKSMAISRRALLVYGGKVAAGAALLSGTDFGGIAHAASRSLTIATSGGSFEQALKKAMFEPYQKANPDLALQLDTPDDAARLKAMVEAGNVTVDLSSTGDFFGLDEDGQWLEPIDYSVVDKTMLLPGYAMKYRVGNDIENTIICYRKDKFSSAAPEGFKDFFDTTKFPGKRAVWKFVAGGILEAALIADGVAVKDLYPIDVERALKKLDSVKADLIWWDSGAQAQQLITSGEAAMGILWGSRAFPAMDNAPVGVVWKEWLSGGGWFVVPKGAPNKAEAFKALAFFLSEKPQIALTKYLPYGPVNVAAAKNVDAKYKGNLPTDHLDTRVSIDYSWWIKNQAAVDTRFQEWLLG</sequence>
<dbReference type="SUPFAM" id="SSF53850">
    <property type="entry name" value="Periplasmic binding protein-like II"/>
    <property type="match status" value="1"/>
</dbReference>
<organism evidence="3 4">
    <name type="scientific">Mesorhizobium plurifarium</name>
    <dbReference type="NCBI Taxonomy" id="69974"/>
    <lineage>
        <taxon>Bacteria</taxon>
        <taxon>Pseudomonadati</taxon>
        <taxon>Pseudomonadota</taxon>
        <taxon>Alphaproteobacteria</taxon>
        <taxon>Hyphomicrobiales</taxon>
        <taxon>Phyllobacteriaceae</taxon>
        <taxon>Mesorhizobium</taxon>
    </lineage>
</organism>
<dbReference type="PROSITE" id="PS51318">
    <property type="entry name" value="TAT"/>
    <property type="match status" value="1"/>
</dbReference>
<evidence type="ECO:0000313" key="4">
    <source>
        <dbReference type="Proteomes" id="UP000046373"/>
    </source>
</evidence>
<dbReference type="EMBL" id="CCNB01000012">
    <property type="protein sequence ID" value="CDX35477.1"/>
    <property type="molecule type" value="Genomic_DNA"/>
</dbReference>
<dbReference type="Gene3D" id="3.40.190.10">
    <property type="entry name" value="Periplasmic binding protein-like II"/>
    <property type="match status" value="2"/>
</dbReference>
<evidence type="ECO:0000256" key="2">
    <source>
        <dbReference type="ARBA" id="ARBA00022764"/>
    </source>
</evidence>
<evidence type="ECO:0000313" key="3">
    <source>
        <dbReference type="EMBL" id="CDX35477.1"/>
    </source>
</evidence>
<keyword evidence="2" id="KW-0574">Periplasm</keyword>
<dbReference type="Proteomes" id="UP000046373">
    <property type="component" value="Unassembled WGS sequence"/>
</dbReference>
<dbReference type="PANTHER" id="PTHR30222">
    <property type="entry name" value="SPERMIDINE/PUTRESCINE-BINDING PERIPLASMIC PROTEIN"/>
    <property type="match status" value="1"/>
</dbReference>
<proteinExistence type="predicted"/>
<evidence type="ECO:0000256" key="1">
    <source>
        <dbReference type="ARBA" id="ARBA00022729"/>
    </source>
</evidence>
<dbReference type="AlphaFoldDB" id="A0A090GKI2"/>
<gene>
    <name evidence="3" type="ORF">MPLDJ20_20212</name>
</gene>
<dbReference type="Pfam" id="PF13416">
    <property type="entry name" value="SBP_bac_8"/>
    <property type="match status" value="1"/>
</dbReference>
<dbReference type="InterPro" id="IPR006059">
    <property type="entry name" value="SBP"/>
</dbReference>
<reference evidence="3 4" key="1">
    <citation type="submission" date="2014-08" db="EMBL/GenBank/DDBJ databases">
        <authorList>
            <person name="Moulin Lionel"/>
        </authorList>
    </citation>
    <scope>NUCLEOTIDE SEQUENCE [LARGE SCALE GENOMIC DNA]</scope>
</reference>
<name>A0A090GKI2_MESPL</name>
<dbReference type="PANTHER" id="PTHR30222:SF2">
    <property type="entry name" value="ABC TRANSPORTER SUBSTRATE-BINDING PROTEIN"/>
    <property type="match status" value="1"/>
</dbReference>
<dbReference type="InterPro" id="IPR006311">
    <property type="entry name" value="TAT_signal"/>
</dbReference>
<protein>
    <submittedName>
        <fullName evidence="3">Spermidine/putrescine-binding periplasmic protein</fullName>
    </submittedName>
</protein>
<keyword evidence="1" id="KW-0732">Signal</keyword>